<feature type="compositionally biased region" description="Polar residues" evidence="1">
    <location>
        <begin position="180"/>
        <end position="191"/>
    </location>
</feature>
<feature type="non-terminal residue" evidence="2">
    <location>
        <position position="718"/>
    </location>
</feature>
<feature type="compositionally biased region" description="Low complexity" evidence="1">
    <location>
        <begin position="274"/>
        <end position="307"/>
    </location>
</feature>
<name>A0A6S7ILQ8_PARCT</name>
<dbReference type="PROSITE" id="PS50158">
    <property type="entry name" value="ZF_CCHC"/>
    <property type="match status" value="1"/>
</dbReference>
<keyword evidence="3" id="KW-1185">Reference proteome</keyword>
<dbReference type="AlphaFoldDB" id="A0A6S7ILQ8"/>
<evidence type="ECO:0000313" key="2">
    <source>
        <dbReference type="EMBL" id="CAB4006702.1"/>
    </source>
</evidence>
<dbReference type="InterPro" id="IPR036871">
    <property type="entry name" value="PX_dom_sf"/>
</dbReference>
<feature type="compositionally biased region" description="Low complexity" evidence="1">
    <location>
        <begin position="323"/>
        <end position="344"/>
    </location>
</feature>
<protein>
    <submittedName>
        <fullName evidence="2">---NA</fullName>
    </submittedName>
</protein>
<sequence length="718" mass="77836">LRRRFSKEISKMTERKVIPYLPARKPIKLCKGNQILPDITHYVRQFTKLPEKLLHSESVENFFSDGTEKHLDEKQPTSKTKQNCNHEKKDHTNATCKHTDASRVNVDVKSDKGTGSIKNHSPKGKYLTSFSGKKLQTSERLDSRKRPPLSPKTNTSDTATTSKVESKAKTNHHRPKTILKSPNASSTQSSTLDKTINEQIKTDSSLPTQNSLCTEKLEPERTIISEDIYLKTSINDSDNRDTIASESNPRNDIDMAENTDSRPSTLHVVKEKTSSTQTPPSPSTDASVVMSSSTVSSSSPLPKETSSVPEASAMASLGDKSSTHTSSGSSTMTSSTTTSSEIMSPETLTVLSSPLTLSCSTPSTAISSPITSLSMTSSNLLTTTSSAMTSSEVASSTLTSSAVMSSTSSFTTSTISNMTPSTTSTITSLTVNMITSFAKPIITSSFSTPPDLTVKSPQTPLTVTVPMLSPPCTTCSISNQSSSDGSVTSSLSRTPLSSPAIPRTPDDMSGQENAADTEFCFYPRMCNGSMSSGKCRSPESKLCQCKKLEHDSTEDQVVDRCGNDTMKLDKCTEKPRLKTAVDNLRSSSGKNGYTSHHHNILPHGLLIVPNGYNHPSSSDPSLPYNDHDCHTTDGTHHDGFTSHGAKTNDKNCNYIFQNGEHHDQTLDFNSNNSHECKYTRYLNQKSNGLSKPFCYNCGEHGHHGSQCSGTELEESIVS</sequence>
<feature type="region of interest" description="Disordered" evidence="1">
    <location>
        <begin position="237"/>
        <end position="344"/>
    </location>
</feature>
<evidence type="ECO:0000313" key="3">
    <source>
        <dbReference type="Proteomes" id="UP001152795"/>
    </source>
</evidence>
<dbReference type="GO" id="GO:0035091">
    <property type="term" value="F:phosphatidylinositol binding"/>
    <property type="evidence" value="ECO:0007669"/>
    <property type="project" value="InterPro"/>
</dbReference>
<comment type="caution">
    <text evidence="2">The sequence shown here is derived from an EMBL/GenBank/DDBJ whole genome shotgun (WGS) entry which is preliminary data.</text>
</comment>
<feature type="compositionally biased region" description="Basic and acidic residues" evidence="1">
    <location>
        <begin position="237"/>
        <end position="253"/>
    </location>
</feature>
<dbReference type="EMBL" id="CACRXK020005576">
    <property type="protein sequence ID" value="CAB4006702.1"/>
    <property type="molecule type" value="Genomic_DNA"/>
</dbReference>
<dbReference type="GO" id="GO:0003676">
    <property type="term" value="F:nucleic acid binding"/>
    <property type="evidence" value="ECO:0007669"/>
    <property type="project" value="InterPro"/>
</dbReference>
<feature type="region of interest" description="Disordered" evidence="1">
    <location>
        <begin position="477"/>
        <end position="512"/>
    </location>
</feature>
<evidence type="ECO:0000256" key="1">
    <source>
        <dbReference type="SAM" id="MobiDB-lite"/>
    </source>
</evidence>
<feature type="compositionally biased region" description="Basic and acidic residues" evidence="1">
    <location>
        <begin position="84"/>
        <end position="112"/>
    </location>
</feature>
<accession>A0A6S7ILQ8</accession>
<dbReference type="Gene3D" id="3.30.1520.10">
    <property type="entry name" value="Phox-like domain"/>
    <property type="match status" value="1"/>
</dbReference>
<dbReference type="InterPro" id="IPR001878">
    <property type="entry name" value="Znf_CCHC"/>
</dbReference>
<feature type="compositionally biased region" description="Basic and acidic residues" evidence="1">
    <location>
        <begin position="66"/>
        <end position="76"/>
    </location>
</feature>
<feature type="compositionally biased region" description="Polar residues" evidence="1">
    <location>
        <begin position="151"/>
        <end position="163"/>
    </location>
</feature>
<dbReference type="Proteomes" id="UP001152795">
    <property type="component" value="Unassembled WGS sequence"/>
</dbReference>
<feature type="region of interest" description="Disordered" evidence="1">
    <location>
        <begin position="66"/>
        <end position="191"/>
    </location>
</feature>
<gene>
    <name evidence="2" type="ORF">PACLA_8A085994</name>
</gene>
<organism evidence="2 3">
    <name type="scientific">Paramuricea clavata</name>
    <name type="common">Red gorgonian</name>
    <name type="synonym">Violescent sea-whip</name>
    <dbReference type="NCBI Taxonomy" id="317549"/>
    <lineage>
        <taxon>Eukaryota</taxon>
        <taxon>Metazoa</taxon>
        <taxon>Cnidaria</taxon>
        <taxon>Anthozoa</taxon>
        <taxon>Octocorallia</taxon>
        <taxon>Malacalcyonacea</taxon>
        <taxon>Plexauridae</taxon>
        <taxon>Paramuricea</taxon>
    </lineage>
</organism>
<feature type="compositionally biased region" description="Basic and acidic residues" evidence="1">
    <location>
        <begin position="136"/>
        <end position="145"/>
    </location>
</feature>
<dbReference type="GO" id="GO:0008270">
    <property type="term" value="F:zinc ion binding"/>
    <property type="evidence" value="ECO:0007669"/>
    <property type="project" value="InterPro"/>
</dbReference>
<reference evidence="2" key="1">
    <citation type="submission" date="2020-04" db="EMBL/GenBank/DDBJ databases">
        <authorList>
            <person name="Alioto T."/>
            <person name="Alioto T."/>
            <person name="Gomez Garrido J."/>
        </authorList>
    </citation>
    <scope>NUCLEOTIDE SEQUENCE</scope>
    <source>
        <strain evidence="2">A484AB</strain>
    </source>
</reference>
<feature type="compositionally biased region" description="Low complexity" evidence="1">
    <location>
        <begin position="478"/>
        <end position="499"/>
    </location>
</feature>
<proteinExistence type="predicted"/>